<dbReference type="EMBL" id="UHDZ01000001">
    <property type="protein sequence ID" value="SUM74173.1"/>
    <property type="molecule type" value="Genomic_DNA"/>
</dbReference>
<dbReference type="AlphaFoldDB" id="A0A380H992"/>
<protein>
    <submittedName>
        <fullName evidence="2">Xylitol dehydrogenase</fullName>
    </submittedName>
</protein>
<reference evidence="2 3" key="1">
    <citation type="submission" date="2018-06" db="EMBL/GenBank/DDBJ databases">
        <authorList>
            <consortium name="Pathogen Informatics"/>
            <person name="Doyle S."/>
        </authorList>
    </citation>
    <scope>NUCLEOTIDE SEQUENCE [LARGE SCALE GENOMIC DNA]</scope>
    <source>
        <strain evidence="2 3">NCTC11807</strain>
    </source>
</reference>
<gene>
    <name evidence="2" type="ORF">NCTC11807_02455</name>
</gene>
<organism evidence="2 3">
    <name type="scientific">Staphylococcus saccharolyticus</name>
    <dbReference type="NCBI Taxonomy" id="33028"/>
    <lineage>
        <taxon>Bacteria</taxon>
        <taxon>Bacillati</taxon>
        <taxon>Bacillota</taxon>
        <taxon>Bacilli</taxon>
        <taxon>Bacillales</taxon>
        <taxon>Staphylococcaceae</taxon>
        <taxon>Staphylococcus</taxon>
    </lineage>
</organism>
<name>A0A380H992_9STAP</name>
<sequence>MINQVYQLVSPRQFETTFKTINLHNHNNKIIVRPLYLSICAADLRYYCGNRDTKVLSKKLPMSLIHECVGEFVYDSDYQLKKGTKVVMIPNTPSESHKVIAENYLASSHFKSSGYDGFM</sequence>
<keyword evidence="3" id="KW-1185">Reference proteome</keyword>
<feature type="domain" description="Alcohol dehydrogenase-like N-terminal" evidence="1">
    <location>
        <begin position="28"/>
        <end position="102"/>
    </location>
</feature>
<proteinExistence type="predicted"/>
<dbReference type="Pfam" id="PF08240">
    <property type="entry name" value="ADH_N"/>
    <property type="match status" value="1"/>
</dbReference>
<dbReference type="InterPro" id="IPR011032">
    <property type="entry name" value="GroES-like_sf"/>
</dbReference>
<dbReference type="Proteomes" id="UP000255425">
    <property type="component" value="Unassembled WGS sequence"/>
</dbReference>
<dbReference type="InterPro" id="IPR013154">
    <property type="entry name" value="ADH-like_N"/>
</dbReference>
<dbReference type="SUPFAM" id="SSF50129">
    <property type="entry name" value="GroES-like"/>
    <property type="match status" value="1"/>
</dbReference>
<evidence type="ECO:0000313" key="3">
    <source>
        <dbReference type="Proteomes" id="UP000255425"/>
    </source>
</evidence>
<evidence type="ECO:0000313" key="2">
    <source>
        <dbReference type="EMBL" id="SUM74173.1"/>
    </source>
</evidence>
<dbReference type="Gene3D" id="3.90.180.10">
    <property type="entry name" value="Medium-chain alcohol dehydrogenases, catalytic domain"/>
    <property type="match status" value="1"/>
</dbReference>
<evidence type="ECO:0000259" key="1">
    <source>
        <dbReference type="Pfam" id="PF08240"/>
    </source>
</evidence>
<accession>A0A380H992</accession>